<reference evidence="3 5" key="2">
    <citation type="submission" date="2018-06" db="EMBL/GenBank/DDBJ databases">
        <authorList>
            <consortium name="Pathogen Informatics"/>
            <person name="Doyle S."/>
        </authorList>
    </citation>
    <scope>NUCLEOTIDE SEQUENCE [LARGE SCALE GENOMIC DNA]</scope>
    <source>
        <strain evidence="3 5">NCTC12438</strain>
    </source>
</reference>
<feature type="region of interest" description="Disordered" evidence="1">
    <location>
        <begin position="38"/>
        <end position="74"/>
    </location>
</feature>
<dbReference type="AlphaFoldDB" id="A0A378IIE0"/>
<evidence type="ECO:0000313" key="3">
    <source>
        <dbReference type="EMBL" id="STX34475.1"/>
    </source>
</evidence>
<name>A0A378IIE0_9GAMM</name>
<gene>
    <name evidence="2" type="ORF">Lcin_2252</name>
    <name evidence="3" type="ORF">NCTC12438_01074</name>
</gene>
<protein>
    <submittedName>
        <fullName evidence="3">Uncharacterized protein</fullName>
    </submittedName>
</protein>
<dbReference type="STRING" id="28085.Lcin_2252"/>
<dbReference type="EMBL" id="LNXX01000042">
    <property type="protein sequence ID" value="KTC83565.1"/>
    <property type="molecule type" value="Genomic_DNA"/>
</dbReference>
<dbReference type="RefSeq" id="WP_058465396.1">
    <property type="nucleotide sequence ID" value="NZ_CAAAHQ010000022.1"/>
</dbReference>
<dbReference type="OrthoDB" id="5654003at2"/>
<dbReference type="EMBL" id="UGNX01000001">
    <property type="protein sequence ID" value="STX34475.1"/>
    <property type="molecule type" value="Genomic_DNA"/>
</dbReference>
<evidence type="ECO:0000313" key="4">
    <source>
        <dbReference type="Proteomes" id="UP000054854"/>
    </source>
</evidence>
<evidence type="ECO:0000313" key="5">
    <source>
        <dbReference type="Proteomes" id="UP000255316"/>
    </source>
</evidence>
<proteinExistence type="predicted"/>
<sequence length="74" mass="8864">MRTLFDKINPKSKNKLSDDKKEQFEKIEKEYDRHDDGYVAEENKINHLKLSKQLKNGEKKQEETNSPTTMRPRN</sequence>
<feature type="region of interest" description="Disordered" evidence="1">
    <location>
        <begin position="1"/>
        <end position="22"/>
    </location>
</feature>
<keyword evidence="4" id="KW-1185">Reference proteome</keyword>
<accession>A0A378IIE0</accession>
<evidence type="ECO:0000313" key="2">
    <source>
        <dbReference type="EMBL" id="KTC83565.1"/>
    </source>
</evidence>
<dbReference type="Proteomes" id="UP000054854">
    <property type="component" value="Unassembled WGS sequence"/>
</dbReference>
<organism evidence="3 5">
    <name type="scientific">Legionella cincinnatiensis</name>
    <dbReference type="NCBI Taxonomy" id="28085"/>
    <lineage>
        <taxon>Bacteria</taxon>
        <taxon>Pseudomonadati</taxon>
        <taxon>Pseudomonadota</taxon>
        <taxon>Gammaproteobacteria</taxon>
        <taxon>Legionellales</taxon>
        <taxon>Legionellaceae</taxon>
        <taxon>Legionella</taxon>
    </lineage>
</organism>
<evidence type="ECO:0000256" key="1">
    <source>
        <dbReference type="SAM" id="MobiDB-lite"/>
    </source>
</evidence>
<feature type="compositionally biased region" description="Polar residues" evidence="1">
    <location>
        <begin position="64"/>
        <end position="74"/>
    </location>
</feature>
<reference evidence="2 4" key="1">
    <citation type="submission" date="2015-11" db="EMBL/GenBank/DDBJ databases">
        <title>Genomic analysis of 38 Legionella species identifies large and diverse effector repertoires.</title>
        <authorList>
            <person name="Burstein D."/>
            <person name="Amaro F."/>
            <person name="Zusman T."/>
            <person name="Lifshitz Z."/>
            <person name="Cohen O."/>
            <person name="Gilbert J.A."/>
            <person name="Pupko T."/>
            <person name="Shuman H.A."/>
            <person name="Segal G."/>
        </authorList>
    </citation>
    <scope>NUCLEOTIDE SEQUENCE [LARGE SCALE GENOMIC DNA]</scope>
    <source>
        <strain evidence="2 4">CDC#72-OH-14</strain>
    </source>
</reference>
<dbReference type="Proteomes" id="UP000255316">
    <property type="component" value="Unassembled WGS sequence"/>
</dbReference>